<comment type="caution">
    <text evidence="2">The sequence shown here is derived from an EMBL/GenBank/DDBJ whole genome shotgun (WGS) entry which is preliminary data.</text>
</comment>
<dbReference type="RefSeq" id="WP_008870740.1">
    <property type="nucleotide sequence ID" value="NZ_ACJN02000003.1"/>
</dbReference>
<dbReference type="NCBIfam" id="TIGR02532">
    <property type="entry name" value="IV_pilin_GFxxxE"/>
    <property type="match status" value="1"/>
</dbReference>
<dbReference type="InterPro" id="IPR012902">
    <property type="entry name" value="N_methyl_site"/>
</dbReference>
<reference evidence="2" key="1">
    <citation type="submission" date="2010-05" db="EMBL/GenBank/DDBJ databases">
        <title>The draft genome of Desulfonatronospira thiodismutans ASO3-1.</title>
        <authorList>
            <consortium name="US DOE Joint Genome Institute (JGI-PGF)"/>
            <person name="Lucas S."/>
            <person name="Copeland A."/>
            <person name="Lapidus A."/>
            <person name="Cheng J.-F."/>
            <person name="Bruce D."/>
            <person name="Goodwin L."/>
            <person name="Pitluck S."/>
            <person name="Chertkov O."/>
            <person name="Brettin T."/>
            <person name="Detter J.C."/>
            <person name="Han C."/>
            <person name="Land M.L."/>
            <person name="Hauser L."/>
            <person name="Kyrpides N."/>
            <person name="Mikhailova N."/>
            <person name="Muyzer G."/>
            <person name="Woyke T."/>
        </authorList>
    </citation>
    <scope>NUCLEOTIDE SEQUENCE [LARGE SCALE GENOMIC DNA]</scope>
    <source>
        <strain evidence="2">ASO3-1</strain>
    </source>
</reference>
<dbReference type="Proteomes" id="UP000005496">
    <property type="component" value="Unassembled WGS sequence"/>
</dbReference>
<protein>
    <recommendedName>
        <fullName evidence="4">Type II secretion system protein</fullName>
    </recommendedName>
</protein>
<dbReference type="SUPFAM" id="SSF54523">
    <property type="entry name" value="Pili subunits"/>
    <property type="match status" value="1"/>
</dbReference>
<evidence type="ECO:0000313" key="2">
    <source>
        <dbReference type="EMBL" id="EFI33382.1"/>
    </source>
</evidence>
<dbReference type="AlphaFoldDB" id="D6SRR6"/>
<organism evidence="2 3">
    <name type="scientific">Desulfonatronospira thiodismutans ASO3-1</name>
    <dbReference type="NCBI Taxonomy" id="555779"/>
    <lineage>
        <taxon>Bacteria</taxon>
        <taxon>Pseudomonadati</taxon>
        <taxon>Thermodesulfobacteriota</taxon>
        <taxon>Desulfovibrionia</taxon>
        <taxon>Desulfovibrionales</taxon>
        <taxon>Desulfonatronovibrionaceae</taxon>
        <taxon>Desulfonatronospira</taxon>
    </lineage>
</organism>
<feature type="transmembrane region" description="Helical" evidence="1">
    <location>
        <begin position="7"/>
        <end position="31"/>
    </location>
</feature>
<dbReference type="PROSITE" id="PS00409">
    <property type="entry name" value="PROKAR_NTER_METHYL"/>
    <property type="match status" value="1"/>
</dbReference>
<keyword evidence="3" id="KW-1185">Reference proteome</keyword>
<keyword evidence="1" id="KW-0472">Membrane</keyword>
<proteinExistence type="predicted"/>
<evidence type="ECO:0008006" key="4">
    <source>
        <dbReference type="Google" id="ProtNLM"/>
    </source>
</evidence>
<name>D6SRR6_9BACT</name>
<gene>
    <name evidence="2" type="ORF">Dthio_PD0713</name>
</gene>
<dbReference type="Pfam" id="PF07963">
    <property type="entry name" value="N_methyl"/>
    <property type="match status" value="1"/>
</dbReference>
<accession>D6SRR6</accession>
<keyword evidence="1" id="KW-0812">Transmembrane</keyword>
<evidence type="ECO:0000256" key="1">
    <source>
        <dbReference type="SAM" id="Phobius"/>
    </source>
</evidence>
<dbReference type="InterPro" id="IPR045584">
    <property type="entry name" value="Pilin-like"/>
</dbReference>
<sequence>MNKKSRGFTLLEVIAVLVVGGIVAALLVPFMSSAVVDSHKPLDNLRSSSGVSSEMVKVIANFKPNWNPVPPPCDGLEGKIEDFVEDKEENEEEWNAEFADDSPRICGFDDNFLECDSDPLPTDRVLEVTLQDKDNPGFRFTYYFPCN</sequence>
<evidence type="ECO:0000313" key="3">
    <source>
        <dbReference type="Proteomes" id="UP000005496"/>
    </source>
</evidence>
<keyword evidence="1" id="KW-1133">Transmembrane helix</keyword>
<dbReference type="EMBL" id="ACJN02000003">
    <property type="protein sequence ID" value="EFI33382.1"/>
    <property type="molecule type" value="Genomic_DNA"/>
</dbReference>